<comment type="similarity">
    <text evidence="9">Belongs to the TonB-dependent receptor family.</text>
</comment>
<proteinExistence type="inferred from homology"/>
<evidence type="ECO:0000256" key="3">
    <source>
        <dbReference type="ARBA" id="ARBA00022452"/>
    </source>
</evidence>
<dbReference type="InterPro" id="IPR012910">
    <property type="entry name" value="Plug_dom"/>
</dbReference>
<reference evidence="12 13" key="1">
    <citation type="submission" date="2018-07" db="EMBL/GenBank/DDBJ databases">
        <title>Genomic Encyclopedia of Type Strains, Phase IV (KMG-IV): sequencing the most valuable type-strain genomes for metagenomic binning, comparative biology and taxonomic classification.</title>
        <authorList>
            <person name="Goeker M."/>
        </authorList>
    </citation>
    <scope>NUCLEOTIDE SEQUENCE [LARGE SCALE GENOMIC DNA]</scope>
    <source>
        <strain evidence="12 13">DSM 4134</strain>
    </source>
</reference>
<keyword evidence="13" id="KW-1185">Reference proteome</keyword>
<dbReference type="Gene3D" id="2.60.40.1120">
    <property type="entry name" value="Carboxypeptidase-like, regulatory domain"/>
    <property type="match status" value="1"/>
</dbReference>
<evidence type="ECO:0000256" key="5">
    <source>
        <dbReference type="ARBA" id="ARBA00022729"/>
    </source>
</evidence>
<evidence type="ECO:0000256" key="2">
    <source>
        <dbReference type="ARBA" id="ARBA00022448"/>
    </source>
</evidence>
<protein>
    <submittedName>
        <fullName evidence="12">Outer membrane receptor protein involved in Fe transport</fullName>
    </submittedName>
</protein>
<keyword evidence="12" id="KW-0675">Receptor</keyword>
<comment type="subcellular location">
    <subcellularLocation>
        <location evidence="1 9">Cell outer membrane</location>
        <topology evidence="1 9">Multi-pass membrane protein</topology>
    </subcellularLocation>
</comment>
<evidence type="ECO:0000256" key="6">
    <source>
        <dbReference type="ARBA" id="ARBA00023077"/>
    </source>
</evidence>
<feature type="chain" id="PRO_5017750906" evidence="10">
    <location>
        <begin position="24"/>
        <end position="833"/>
    </location>
</feature>
<feature type="domain" description="TonB-dependent receptor plug" evidence="11">
    <location>
        <begin position="120"/>
        <end position="227"/>
    </location>
</feature>
<evidence type="ECO:0000259" key="11">
    <source>
        <dbReference type="Pfam" id="PF07715"/>
    </source>
</evidence>
<evidence type="ECO:0000313" key="12">
    <source>
        <dbReference type="EMBL" id="RED97520.1"/>
    </source>
</evidence>
<sequence length="833" mass="91403">MRKILRNYALIAAMLMASVVAFAQNNITGTVVDAETGEGLPGASVVVKGTTNGTITDFNGDFTLSVPDETLTIMISFVGFKTVEKTVDVSETLSLGQISLEAGANELTAVEVLASVAVERKTPVAVSSIKKAEILERASNQEFPELLKSTPGVYATKQGGGYGDSRINLRGFNSENVAVLINGVPVNDMENGRVYWSNWAGLTDVTSSMQVQRGLGASKVAVPSIGGTINILTQTTDAEAGGNVFYGIGNDNYNKGSFYVSTGLTEDGWAVSLSGAKITGDGYVDGTEFEGYNYFFNVSKAIGDDHTISLTGFGAPQRHGQRQSSLSVATLKDKGMRWNTDYGYLDGQVVHVEDNFYHKPQFSLNHYWNINKDTELSTALYVSTGTGGGGGSAGTLQRRYDGLYDLEATRDTNIANRTENGGDGNAIGYLRASRNDHKWYGLLSTLTNESVSNFTFMGGLDLRYYKGIHFSEVTNLLGAEYVLDDNDVNNPNRRLGVGDKRDYYNDGIVLWEGVFGQAEYTQGDLTVFASAALSNTSYQRIDYFQYTPDEQETDFYHFLGYQAKGGANYNLTRNHNVFANAGFFTKAPIFDAVFQGFSNTVNEDAEVQKIMSFELGYGYRSAKLTANANVYHTRWMDRTLIESVGDTLFANLQGVDAIHQGIELDFTYKPVQRLTINGMVSLGDWTWANDLNNVIIYDDNRNPVNEDDPLSLYIAGLKVGNAAQTTAALGVNFEAFKDFKIGALLNYFADNYKDYDPNDVTTPEAKDNVEVVVPEYYNLDINANYGFKFGAFDATVYGNINNVLDTEYITDWTSFGIYPGTGRQWTMGLRINF</sequence>
<dbReference type="Pfam" id="PF07715">
    <property type="entry name" value="Plug"/>
    <property type="match status" value="1"/>
</dbReference>
<dbReference type="PROSITE" id="PS01156">
    <property type="entry name" value="TONB_DEPENDENT_REC_2"/>
    <property type="match status" value="1"/>
</dbReference>
<dbReference type="PROSITE" id="PS52016">
    <property type="entry name" value="TONB_DEPENDENT_REC_3"/>
    <property type="match status" value="1"/>
</dbReference>
<evidence type="ECO:0000256" key="4">
    <source>
        <dbReference type="ARBA" id="ARBA00022692"/>
    </source>
</evidence>
<keyword evidence="6" id="KW-0798">TonB box</keyword>
<evidence type="ECO:0000256" key="10">
    <source>
        <dbReference type="SAM" id="SignalP"/>
    </source>
</evidence>
<dbReference type="Gene3D" id="2.40.170.20">
    <property type="entry name" value="TonB-dependent receptor, beta-barrel domain"/>
    <property type="match status" value="1"/>
</dbReference>
<dbReference type="InterPro" id="IPR037066">
    <property type="entry name" value="Plug_dom_sf"/>
</dbReference>
<dbReference type="SUPFAM" id="SSF56935">
    <property type="entry name" value="Porins"/>
    <property type="match status" value="1"/>
</dbReference>
<dbReference type="Pfam" id="PF13715">
    <property type="entry name" value="CarbopepD_reg_2"/>
    <property type="match status" value="1"/>
</dbReference>
<comment type="caution">
    <text evidence="12">The sequence shown here is derived from an EMBL/GenBank/DDBJ whole genome shotgun (WGS) entry which is preliminary data.</text>
</comment>
<keyword evidence="7 9" id="KW-0472">Membrane</keyword>
<dbReference type="RefSeq" id="WP_115868673.1">
    <property type="nucleotide sequence ID" value="NZ_QREG01000012.1"/>
</dbReference>
<evidence type="ECO:0000313" key="13">
    <source>
        <dbReference type="Proteomes" id="UP000256779"/>
    </source>
</evidence>
<dbReference type="EMBL" id="QREG01000012">
    <property type="protein sequence ID" value="RED97520.1"/>
    <property type="molecule type" value="Genomic_DNA"/>
</dbReference>
<dbReference type="GO" id="GO:0015344">
    <property type="term" value="F:siderophore uptake transmembrane transporter activity"/>
    <property type="evidence" value="ECO:0007669"/>
    <property type="project" value="TreeGrafter"/>
</dbReference>
<dbReference type="GO" id="GO:0009279">
    <property type="term" value="C:cell outer membrane"/>
    <property type="evidence" value="ECO:0007669"/>
    <property type="project" value="UniProtKB-SubCell"/>
</dbReference>
<accession>A0A3D9L3H2</accession>
<dbReference type="PANTHER" id="PTHR30069:SF29">
    <property type="entry name" value="HEMOGLOBIN AND HEMOGLOBIN-HAPTOGLOBIN-BINDING PROTEIN 1-RELATED"/>
    <property type="match status" value="1"/>
</dbReference>
<dbReference type="Proteomes" id="UP000256779">
    <property type="component" value="Unassembled WGS sequence"/>
</dbReference>
<keyword evidence="2 9" id="KW-0813">Transport</keyword>
<dbReference type="SUPFAM" id="SSF49464">
    <property type="entry name" value="Carboxypeptidase regulatory domain-like"/>
    <property type="match status" value="1"/>
</dbReference>
<keyword evidence="3 9" id="KW-1134">Transmembrane beta strand</keyword>
<dbReference type="InterPro" id="IPR008969">
    <property type="entry name" value="CarboxyPept-like_regulatory"/>
</dbReference>
<evidence type="ECO:0000256" key="9">
    <source>
        <dbReference type="PROSITE-ProRule" id="PRU01360"/>
    </source>
</evidence>
<dbReference type="InterPro" id="IPR036942">
    <property type="entry name" value="Beta-barrel_TonB_sf"/>
</dbReference>
<organism evidence="12 13">
    <name type="scientific">Marinoscillum furvescens DSM 4134</name>
    <dbReference type="NCBI Taxonomy" id="1122208"/>
    <lineage>
        <taxon>Bacteria</taxon>
        <taxon>Pseudomonadati</taxon>
        <taxon>Bacteroidota</taxon>
        <taxon>Cytophagia</taxon>
        <taxon>Cytophagales</taxon>
        <taxon>Reichenbachiellaceae</taxon>
        <taxon>Marinoscillum</taxon>
    </lineage>
</organism>
<dbReference type="InterPro" id="IPR010917">
    <property type="entry name" value="TonB_rcpt_CS"/>
</dbReference>
<evidence type="ECO:0000256" key="7">
    <source>
        <dbReference type="ARBA" id="ARBA00023136"/>
    </source>
</evidence>
<dbReference type="GO" id="GO:0044718">
    <property type="term" value="P:siderophore transmembrane transport"/>
    <property type="evidence" value="ECO:0007669"/>
    <property type="project" value="TreeGrafter"/>
</dbReference>
<name>A0A3D9L3H2_MARFU</name>
<dbReference type="InterPro" id="IPR039426">
    <property type="entry name" value="TonB-dep_rcpt-like"/>
</dbReference>
<evidence type="ECO:0000256" key="1">
    <source>
        <dbReference type="ARBA" id="ARBA00004571"/>
    </source>
</evidence>
<dbReference type="Gene3D" id="2.170.130.10">
    <property type="entry name" value="TonB-dependent receptor, plug domain"/>
    <property type="match status" value="1"/>
</dbReference>
<feature type="signal peptide" evidence="10">
    <location>
        <begin position="1"/>
        <end position="23"/>
    </location>
</feature>
<gene>
    <name evidence="12" type="ORF">C7460_112130</name>
</gene>
<dbReference type="OrthoDB" id="1453181at2"/>
<dbReference type="AlphaFoldDB" id="A0A3D9L3H2"/>
<keyword evidence="5 10" id="KW-0732">Signal</keyword>
<keyword evidence="4 9" id="KW-0812">Transmembrane</keyword>
<dbReference type="PANTHER" id="PTHR30069">
    <property type="entry name" value="TONB-DEPENDENT OUTER MEMBRANE RECEPTOR"/>
    <property type="match status" value="1"/>
</dbReference>
<evidence type="ECO:0000256" key="8">
    <source>
        <dbReference type="ARBA" id="ARBA00023237"/>
    </source>
</evidence>
<keyword evidence="8 9" id="KW-0998">Cell outer membrane</keyword>